<dbReference type="GO" id="GO:0016740">
    <property type="term" value="F:transferase activity"/>
    <property type="evidence" value="ECO:0007669"/>
    <property type="project" value="UniProtKB-KW"/>
</dbReference>
<keyword evidence="1" id="KW-0808">Transferase</keyword>
<gene>
    <name evidence="1" type="ORF">FOF44_10665</name>
</gene>
<dbReference type="OrthoDB" id="5148555at2"/>
<evidence type="ECO:0000313" key="2">
    <source>
        <dbReference type="Proteomes" id="UP000319828"/>
    </source>
</evidence>
<protein>
    <submittedName>
        <fullName evidence="1">Glycosyltransferase</fullName>
    </submittedName>
</protein>
<comment type="caution">
    <text evidence="1">The sequence shown here is derived from an EMBL/GenBank/DDBJ whole genome shotgun (WGS) entry which is preliminary data.</text>
</comment>
<sequence>MNIHNIIFPKDAANKQVDMYLRGEFISLVDRLVFFKGKCFSTNTFYNSFSLSKWIEFCSFSSLFFYLKGEGEVKVSLIYSVLGSEDLVIASKNCILPGEVELDLSHVCDFNKGLVYVLFEPLTDGVLTDAGYFTKDEPINHIKLGLVITHFNRQEAIQKSTKRLAEELLSDDYYRENITLTVIDNSQNSGVEEQDNLKVINNLNLGGSGGFSRGLLELDTDGTYTHCLFMDDDASCETEAIRRTFHMLQYAKDPKLAISGALLREDKKNILWEKGAIFDGMCRPEYFGLDMTKPENLLIAEQKDKENIYGAWWFFAFNIKGLKAYPIPFFVRGDDVSFSLTNDFKTITVNGIASYGEDFGLKSGAMPLYLDVRSHLVEQLYMLQHTKKQLFKTIVRFFASAIFSYNYGTARSIIQAVDDFMEGPSFFVDNKDMKSRFGLIKEFAKNEMLNDEPFDSSELQFNNLEESKVRYVIRVATLNGYLIPKCFYSRRTVFQPKGFRANLREVFLHREVRYVNVAEQKSYVAKISKRKAFVLCFELAKKLFKLNRNLSSIKSDYETNMPRIMTKDFWQDIYKK</sequence>
<proteinExistence type="predicted"/>
<evidence type="ECO:0000313" key="1">
    <source>
        <dbReference type="EMBL" id="TVO35966.1"/>
    </source>
</evidence>
<dbReference type="Proteomes" id="UP000319828">
    <property type="component" value="Unassembled WGS sequence"/>
</dbReference>
<dbReference type="SUPFAM" id="SSF53448">
    <property type="entry name" value="Nucleotide-diphospho-sugar transferases"/>
    <property type="match status" value="1"/>
</dbReference>
<name>A0A557P5M8_9VIBR</name>
<dbReference type="RefSeq" id="WP_144388333.1">
    <property type="nucleotide sequence ID" value="NZ_CANNCB010000050.1"/>
</dbReference>
<dbReference type="InterPro" id="IPR029044">
    <property type="entry name" value="Nucleotide-diphossugar_trans"/>
</dbReference>
<dbReference type="AlphaFoldDB" id="A0A557P5M8"/>
<organism evidence="1 2">
    <name type="scientific">Vibrio algivorus</name>
    <dbReference type="NCBI Taxonomy" id="1667024"/>
    <lineage>
        <taxon>Bacteria</taxon>
        <taxon>Pseudomonadati</taxon>
        <taxon>Pseudomonadota</taxon>
        <taxon>Gammaproteobacteria</taxon>
        <taxon>Vibrionales</taxon>
        <taxon>Vibrionaceae</taxon>
        <taxon>Vibrio</taxon>
    </lineage>
</organism>
<reference evidence="1 2" key="1">
    <citation type="submission" date="2019-07" db="EMBL/GenBank/DDBJ databases">
        <title>The draft genome sequence of Vibrio algivorus M1486.</title>
        <authorList>
            <person name="Meng X."/>
        </authorList>
    </citation>
    <scope>NUCLEOTIDE SEQUENCE [LARGE SCALE GENOMIC DNA]</scope>
    <source>
        <strain evidence="1 2">M1486</strain>
    </source>
</reference>
<dbReference type="EMBL" id="VMKJ01000020">
    <property type="protein sequence ID" value="TVO35966.1"/>
    <property type="molecule type" value="Genomic_DNA"/>
</dbReference>
<accession>A0A557P5M8</accession>
<dbReference type="Gene3D" id="3.90.550.60">
    <property type="match status" value="1"/>
</dbReference>